<reference evidence="1" key="1">
    <citation type="submission" date="2019-02" db="EMBL/GenBank/DDBJ databases">
        <authorList>
            <person name="Gruber-Vodicka R. H."/>
            <person name="Seah K. B. B."/>
        </authorList>
    </citation>
    <scope>NUCLEOTIDE SEQUENCE</scope>
    <source>
        <strain evidence="1">BECK_BZ126</strain>
    </source>
</reference>
<dbReference type="AlphaFoldDB" id="A0A450ZQ30"/>
<dbReference type="InterPro" id="IPR007460">
    <property type="entry name" value="BrnT_toxin"/>
</dbReference>
<name>A0A450ZQ30_9GAMM</name>
<dbReference type="EMBL" id="CAADFW010000008">
    <property type="protein sequence ID" value="VFK55887.1"/>
    <property type="molecule type" value="Genomic_DNA"/>
</dbReference>
<proteinExistence type="predicted"/>
<dbReference type="InterPro" id="IPR038573">
    <property type="entry name" value="BrnT_sf"/>
</dbReference>
<accession>A0A450ZQ30</accession>
<evidence type="ECO:0000313" key="1">
    <source>
        <dbReference type="EMBL" id="VFK55887.1"/>
    </source>
</evidence>
<protein>
    <submittedName>
        <fullName evidence="1">Uncharacterized protein</fullName>
    </submittedName>
</protein>
<dbReference type="Pfam" id="PF04365">
    <property type="entry name" value="BrnT_toxin"/>
    <property type="match status" value="1"/>
</dbReference>
<organism evidence="1">
    <name type="scientific">Candidatus Kentrum sp. TC</name>
    <dbReference type="NCBI Taxonomy" id="2126339"/>
    <lineage>
        <taxon>Bacteria</taxon>
        <taxon>Pseudomonadati</taxon>
        <taxon>Pseudomonadota</taxon>
        <taxon>Gammaproteobacteria</taxon>
        <taxon>Candidatus Kentrum</taxon>
    </lineage>
</organism>
<dbReference type="Gene3D" id="3.10.450.530">
    <property type="entry name" value="Ribonuclease toxin, BrnT, of type II toxin-antitoxin system"/>
    <property type="match status" value="1"/>
</dbReference>
<sequence length="88" mass="9676">MPSFEYDPDKSGTNPKKHGIDFDAAKGIWEDTDLVEISVGAADKPRSLVIGRIGSRHCGPRLSPTGDRIYVFISLGKSRSMEVKFHEG</sequence>
<gene>
    <name evidence="1" type="ORF">BECKTC1821F_GA0114240_100818</name>
</gene>